<feature type="transmembrane region" description="Helical" evidence="6">
    <location>
        <begin position="412"/>
        <end position="429"/>
    </location>
</feature>
<organism evidence="8 9">
    <name type="scientific">Gasterosteus aculeatus aculeatus</name>
    <name type="common">three-spined stickleback</name>
    <dbReference type="NCBI Taxonomy" id="481459"/>
    <lineage>
        <taxon>Eukaryota</taxon>
        <taxon>Metazoa</taxon>
        <taxon>Chordata</taxon>
        <taxon>Craniata</taxon>
        <taxon>Vertebrata</taxon>
        <taxon>Euteleostomi</taxon>
        <taxon>Actinopterygii</taxon>
        <taxon>Neopterygii</taxon>
        <taxon>Teleostei</taxon>
        <taxon>Neoteleostei</taxon>
        <taxon>Acanthomorphata</taxon>
        <taxon>Eupercaria</taxon>
        <taxon>Perciformes</taxon>
        <taxon>Cottioidei</taxon>
        <taxon>Gasterosteales</taxon>
        <taxon>Gasterosteidae</taxon>
        <taxon>Gasterosteus</taxon>
    </lineage>
</organism>
<feature type="transmembrane region" description="Helical" evidence="6">
    <location>
        <begin position="441"/>
        <end position="459"/>
    </location>
</feature>
<dbReference type="AlphaFoldDB" id="G3NH77"/>
<comment type="subcellular location">
    <subcellularLocation>
        <location evidence="1">Membrane</location>
        <topology evidence="1">Multi-pass membrane protein</topology>
    </subcellularLocation>
</comment>
<dbReference type="PROSITE" id="PS00216">
    <property type="entry name" value="SUGAR_TRANSPORT_1"/>
    <property type="match status" value="1"/>
</dbReference>
<dbReference type="PROSITE" id="PS50850">
    <property type="entry name" value="MFS"/>
    <property type="match status" value="1"/>
</dbReference>
<sequence>MRLFKALLWVPHLLSEQDQSQVAGRLAAEGLKSDFSLSPAALLEHLRASMSNFGQILKEIGEFGLFQKRLVAVLGIPSLFTAFDVIGQVFTGLSFPHHCNTDWILKLGPNLTDECRKNLTLPVNEASMYESCAMFTPVDLDLETIKAYGINTTTGCINGSDFLVPKGASSIVTEFNLVCDRSSLVAASQSIYMAGLLIGALVLGQMADRFGRRFVVLLSLLLLLVFGVSAGFSPNIYVYIAFKFLGGFSISGILVNAFVIGGEWSASSKFALCTIICHSTFPLGLMLLSGVAYLIPNWRILQLVLFSPLVVVLGIFYWILPESARWLITQGRKEEAVKEVRRAAKVNGRKVPEDLLDRLDNEGPSKRGSMLDIFRISYLRKRALIMSYVWFGTSLVYYGLSLNVGSFGLDIYLTQFVFGLAELPARLGSLPLIQHFGRKKCLSCVLCFGGAACLVILVIPEDLPVMVTIIAVLGKFAATASFSIVYVYTAELYPTTLRQNGVGLNSTCARVAGILAPLIRLLDVYHFTIPMLIYGIVPVAAGGFCLLLPETLNVELQDHAEIRKPENGLQMQPFNKEEESGKSTKM</sequence>
<name>G3NH77_GASAC</name>
<dbReference type="SUPFAM" id="SSF103473">
    <property type="entry name" value="MFS general substrate transporter"/>
    <property type="match status" value="1"/>
</dbReference>
<proteinExistence type="predicted"/>
<feature type="transmembrane region" description="Helical" evidence="6">
    <location>
        <begin position="238"/>
        <end position="259"/>
    </location>
</feature>
<dbReference type="InterPro" id="IPR020846">
    <property type="entry name" value="MFS_dom"/>
</dbReference>
<dbReference type="InterPro" id="IPR005829">
    <property type="entry name" value="Sugar_transporter_CS"/>
</dbReference>
<dbReference type="GeneTree" id="ENSGT00940000154607"/>
<feature type="transmembrane region" description="Helical" evidence="6">
    <location>
        <begin position="300"/>
        <end position="320"/>
    </location>
</feature>
<keyword evidence="9" id="KW-1185">Reference proteome</keyword>
<feature type="domain" description="Major facilitator superfamily (MFS) profile" evidence="7">
    <location>
        <begin position="147"/>
        <end position="553"/>
    </location>
</feature>
<reference evidence="8" key="2">
    <citation type="submission" date="2025-08" db="UniProtKB">
        <authorList>
            <consortium name="Ensembl"/>
        </authorList>
    </citation>
    <scope>IDENTIFICATION</scope>
</reference>
<evidence type="ECO:0000259" key="7">
    <source>
        <dbReference type="PROSITE" id="PS50850"/>
    </source>
</evidence>
<dbReference type="Ensembl" id="ENSGACT00000004699.2">
    <property type="protein sequence ID" value="ENSGACP00000004685.2"/>
    <property type="gene ID" value="ENSGACG00000003553.2"/>
</dbReference>
<keyword evidence="4 6" id="KW-0472">Membrane</keyword>
<keyword evidence="3 6" id="KW-1133">Transmembrane helix</keyword>
<feature type="transmembrane region" description="Helical" evidence="6">
    <location>
        <begin position="271"/>
        <end position="294"/>
    </location>
</feature>
<dbReference type="InterPro" id="IPR005828">
    <property type="entry name" value="MFS_sugar_transport-like"/>
</dbReference>
<protein>
    <submittedName>
        <fullName evidence="8">Solute carrier family 22 member 13b</fullName>
    </submittedName>
</protein>
<dbReference type="Gene3D" id="1.20.1250.20">
    <property type="entry name" value="MFS general substrate transporter like domains"/>
    <property type="match status" value="1"/>
</dbReference>
<feature type="transmembrane region" description="Helical" evidence="6">
    <location>
        <begin position="501"/>
        <end position="519"/>
    </location>
</feature>
<feature type="transmembrane region" description="Helical" evidence="6">
    <location>
        <begin position="215"/>
        <end position="232"/>
    </location>
</feature>
<dbReference type="GO" id="GO:0016020">
    <property type="term" value="C:membrane"/>
    <property type="evidence" value="ECO:0007669"/>
    <property type="project" value="UniProtKB-SubCell"/>
</dbReference>
<accession>G3NH77</accession>
<reference evidence="8 9" key="1">
    <citation type="journal article" date="2021" name="G3 (Bethesda)">
        <title>Improved contiguity of the threespine stickleback genome using long-read sequencing.</title>
        <authorList>
            <person name="Nath S."/>
            <person name="Shaw D.E."/>
            <person name="White M.A."/>
        </authorList>
    </citation>
    <scope>NUCLEOTIDE SEQUENCE [LARGE SCALE GENOMIC DNA]</scope>
    <source>
        <strain evidence="8 9">Lake Benthic</strain>
    </source>
</reference>
<evidence type="ECO:0000256" key="3">
    <source>
        <dbReference type="ARBA" id="ARBA00022989"/>
    </source>
</evidence>
<evidence type="ECO:0000313" key="8">
    <source>
        <dbReference type="Ensembl" id="ENSGACP00000004685.2"/>
    </source>
</evidence>
<dbReference type="GO" id="GO:0022857">
    <property type="term" value="F:transmembrane transporter activity"/>
    <property type="evidence" value="ECO:0007669"/>
    <property type="project" value="InterPro"/>
</dbReference>
<dbReference type="PANTHER" id="PTHR24064">
    <property type="entry name" value="SOLUTE CARRIER FAMILY 22 MEMBER"/>
    <property type="match status" value="1"/>
</dbReference>
<feature type="transmembrane region" description="Helical" evidence="6">
    <location>
        <begin position="525"/>
        <end position="548"/>
    </location>
</feature>
<keyword evidence="2 6" id="KW-0812">Transmembrane</keyword>
<feature type="transmembrane region" description="Helical" evidence="6">
    <location>
        <begin position="383"/>
        <end position="400"/>
    </location>
</feature>
<evidence type="ECO:0000313" key="9">
    <source>
        <dbReference type="Proteomes" id="UP000007635"/>
    </source>
</evidence>
<evidence type="ECO:0000256" key="1">
    <source>
        <dbReference type="ARBA" id="ARBA00004141"/>
    </source>
</evidence>
<feature type="transmembrane region" description="Helical" evidence="6">
    <location>
        <begin position="184"/>
        <end position="203"/>
    </location>
</feature>
<feature type="compositionally biased region" description="Basic and acidic residues" evidence="5">
    <location>
        <begin position="575"/>
        <end position="586"/>
    </location>
</feature>
<evidence type="ECO:0000256" key="4">
    <source>
        <dbReference type="ARBA" id="ARBA00023136"/>
    </source>
</evidence>
<dbReference type="Proteomes" id="UP000007635">
    <property type="component" value="Chromosome XXI"/>
</dbReference>
<feature type="transmembrane region" description="Helical" evidence="6">
    <location>
        <begin position="465"/>
        <end position="489"/>
    </location>
</feature>
<evidence type="ECO:0000256" key="5">
    <source>
        <dbReference type="SAM" id="MobiDB-lite"/>
    </source>
</evidence>
<dbReference type="Pfam" id="PF00083">
    <property type="entry name" value="Sugar_tr"/>
    <property type="match status" value="1"/>
</dbReference>
<dbReference type="InterPro" id="IPR036259">
    <property type="entry name" value="MFS_trans_sf"/>
</dbReference>
<reference evidence="8" key="3">
    <citation type="submission" date="2025-09" db="UniProtKB">
        <authorList>
            <consortium name="Ensembl"/>
        </authorList>
    </citation>
    <scope>IDENTIFICATION</scope>
</reference>
<evidence type="ECO:0000256" key="2">
    <source>
        <dbReference type="ARBA" id="ARBA00022692"/>
    </source>
</evidence>
<feature type="region of interest" description="Disordered" evidence="5">
    <location>
        <begin position="567"/>
        <end position="586"/>
    </location>
</feature>
<dbReference type="Bgee" id="ENSGACG00000003553">
    <property type="expression patterns" value="Expressed in liver and 2 other cell types or tissues"/>
</dbReference>
<evidence type="ECO:0000256" key="6">
    <source>
        <dbReference type="SAM" id="Phobius"/>
    </source>
</evidence>